<keyword evidence="4" id="KW-0175">Coiled coil</keyword>
<accession>A0A1A6H967</accession>
<dbReference type="PROSITE" id="PS50089">
    <property type="entry name" value="ZF_RING_2"/>
    <property type="match status" value="1"/>
</dbReference>
<protein>
    <recommendedName>
        <fullName evidence="11">FYVE-type domain-containing protein</fullName>
    </recommendedName>
</protein>
<dbReference type="InterPro" id="IPR037213">
    <property type="entry name" value="Run_dom_sf"/>
</dbReference>
<evidence type="ECO:0000313" key="9">
    <source>
        <dbReference type="EMBL" id="OBS74841.1"/>
    </source>
</evidence>
<feature type="compositionally biased region" description="Basic and acidic residues" evidence="6">
    <location>
        <begin position="315"/>
        <end position="338"/>
    </location>
</feature>
<dbReference type="GO" id="GO:0015031">
    <property type="term" value="P:protein transport"/>
    <property type="evidence" value="ECO:0007669"/>
    <property type="project" value="TreeGrafter"/>
</dbReference>
<keyword evidence="2 5" id="KW-0863">Zinc-finger</keyword>
<gene>
    <name evidence="9" type="ORF">A6R68_14616</name>
</gene>
<comment type="caution">
    <text evidence="9">The sequence shown here is derived from an EMBL/GenBank/DDBJ whole genome shotgun (WGS) entry which is preliminary data.</text>
</comment>
<evidence type="ECO:0000259" key="8">
    <source>
        <dbReference type="PROSITE" id="PS50178"/>
    </source>
</evidence>
<evidence type="ECO:0008006" key="11">
    <source>
        <dbReference type="Google" id="ProtNLM"/>
    </source>
</evidence>
<evidence type="ECO:0000313" key="10">
    <source>
        <dbReference type="Proteomes" id="UP000092124"/>
    </source>
</evidence>
<dbReference type="GO" id="GO:0030100">
    <property type="term" value="P:regulation of endocytosis"/>
    <property type="evidence" value="ECO:0007669"/>
    <property type="project" value="TreeGrafter"/>
</dbReference>
<dbReference type="FunFam" id="3.30.40.10:FF:000046">
    <property type="entry name" value="RUN and FYVE domain containing 2"/>
    <property type="match status" value="1"/>
</dbReference>
<dbReference type="InterPro" id="IPR000306">
    <property type="entry name" value="Znf_FYVE"/>
</dbReference>
<evidence type="ECO:0000256" key="1">
    <source>
        <dbReference type="ARBA" id="ARBA00022723"/>
    </source>
</evidence>
<dbReference type="PROSITE" id="PS50178">
    <property type="entry name" value="ZF_FYVE"/>
    <property type="match status" value="1"/>
</dbReference>
<dbReference type="Pfam" id="PF01363">
    <property type="entry name" value="FYVE"/>
    <property type="match status" value="1"/>
</dbReference>
<dbReference type="PANTHER" id="PTHR45956">
    <property type="entry name" value="RUN AND FYVE DOMAIN-CONTAINING PROTEIN 2-LIKE PROTEIN"/>
    <property type="match status" value="1"/>
</dbReference>
<feature type="region of interest" description="Disordered" evidence="6">
    <location>
        <begin position="314"/>
        <end position="340"/>
    </location>
</feature>
<name>A0A1A6H967_NEOLE</name>
<dbReference type="Gene3D" id="1.20.58.900">
    <property type="match status" value="2"/>
</dbReference>
<feature type="domain" description="RING-type" evidence="7">
    <location>
        <begin position="465"/>
        <end position="513"/>
    </location>
</feature>
<evidence type="ECO:0000259" key="7">
    <source>
        <dbReference type="PROSITE" id="PS50089"/>
    </source>
</evidence>
<dbReference type="InterPro" id="IPR001841">
    <property type="entry name" value="Znf_RING"/>
</dbReference>
<evidence type="ECO:0000256" key="2">
    <source>
        <dbReference type="ARBA" id="ARBA00022771"/>
    </source>
</evidence>
<dbReference type="Proteomes" id="UP000092124">
    <property type="component" value="Unassembled WGS sequence"/>
</dbReference>
<dbReference type="InterPro" id="IPR047335">
    <property type="entry name" value="RUFY1-3"/>
</dbReference>
<evidence type="ECO:0000256" key="5">
    <source>
        <dbReference type="PROSITE-ProRule" id="PRU00175"/>
    </source>
</evidence>
<dbReference type="CDD" id="cd15758">
    <property type="entry name" value="FYVE_RUFY1"/>
    <property type="match status" value="1"/>
</dbReference>
<keyword evidence="1" id="KW-0479">Metal-binding</keyword>
<proteinExistence type="predicted"/>
<dbReference type="AlphaFoldDB" id="A0A1A6H967"/>
<evidence type="ECO:0000256" key="6">
    <source>
        <dbReference type="SAM" id="MobiDB-lite"/>
    </source>
</evidence>
<keyword evidence="3" id="KW-0862">Zinc</keyword>
<organism evidence="9 10">
    <name type="scientific">Neotoma lepida</name>
    <name type="common">Desert woodrat</name>
    <dbReference type="NCBI Taxonomy" id="56216"/>
    <lineage>
        <taxon>Eukaryota</taxon>
        <taxon>Metazoa</taxon>
        <taxon>Chordata</taxon>
        <taxon>Craniata</taxon>
        <taxon>Vertebrata</taxon>
        <taxon>Euteleostomi</taxon>
        <taxon>Mammalia</taxon>
        <taxon>Eutheria</taxon>
        <taxon>Euarchontoglires</taxon>
        <taxon>Glires</taxon>
        <taxon>Rodentia</taxon>
        <taxon>Myomorpha</taxon>
        <taxon>Muroidea</taxon>
        <taxon>Cricetidae</taxon>
        <taxon>Neotominae</taxon>
        <taxon>Neotoma</taxon>
    </lineage>
</organism>
<dbReference type="InterPro" id="IPR011011">
    <property type="entry name" value="Znf_FYVE_PHD"/>
</dbReference>
<dbReference type="SUPFAM" id="SSF57903">
    <property type="entry name" value="FYVE/PHD zinc finger"/>
    <property type="match status" value="1"/>
</dbReference>
<dbReference type="OrthoDB" id="79871at2759"/>
<feature type="domain" description="FYVE-type" evidence="8">
    <location>
        <begin position="459"/>
        <end position="517"/>
    </location>
</feature>
<dbReference type="EMBL" id="LZPO01044391">
    <property type="protein sequence ID" value="OBS74841.1"/>
    <property type="molecule type" value="Genomic_DNA"/>
</dbReference>
<dbReference type="PANTHER" id="PTHR45956:SF4">
    <property type="entry name" value="RUN AND FYVE DOMAIN-CONTAINING PROTEIN 1"/>
    <property type="match status" value="1"/>
</dbReference>
<dbReference type="SUPFAM" id="SSF140741">
    <property type="entry name" value="RUN domain-like"/>
    <property type="match status" value="1"/>
</dbReference>
<dbReference type="InterPro" id="IPR017455">
    <property type="entry name" value="Znf_FYVE-rel"/>
</dbReference>
<evidence type="ECO:0000256" key="4">
    <source>
        <dbReference type="ARBA" id="ARBA00023054"/>
    </source>
</evidence>
<feature type="non-terminal residue" evidence="9">
    <location>
        <position position="1"/>
    </location>
</feature>
<dbReference type="SMART" id="SM00064">
    <property type="entry name" value="FYVE"/>
    <property type="match status" value="1"/>
</dbReference>
<keyword evidence="10" id="KW-1185">Reference proteome</keyword>
<dbReference type="InterPro" id="IPR047331">
    <property type="entry name" value="FYVE_RUFY1"/>
</dbReference>
<sequence length="525" mass="60230">PLTKLSLLVPTASKGQMMEERANLMHMMKLSIKVLLQSALSLGRSLDADHAPLQQFFVVMEHCLKHGLKVSCSEFYEPEALMMEEEGMVTVGLLVGLNVLDANLCLKGEDLDSQVIDGMNEAGNFLCEICRHKLLSLCTLFTRHERITDVLDQKNYVEELNRHLSLEEDSFLMNSFGGLFGFVCAVVQHREITKQDTKVELETYKQTRQGLDEMYSDVWKQLKEEKKVRLELEKELELQIGMKTEMEIAMKLLEKDTHEKQDTLVALRQQLEEVKAINLQMFHKVQNAENTLQQKNEAIASLEGKTNQVMSSMKQMEERLQQAERARQGAEERSHRVQQELSGRVSALQLQLSQLHDQCSGLEKELKSEKEQRQALQRELQRERDTSCLLQTELQQVEGLKKELRELQDEKAELQKVCEEQEQALQEMGLHLSHLLSLSKHEAKCLSPCQAQGHTWLKDDEATHCKQCEKEFSISRRKHHCRNCGHIFCNTCSSNELALPSYPKPVRVCDSCHTLLLQRCSSTAS</sequence>
<dbReference type="Gene3D" id="3.30.40.10">
    <property type="entry name" value="Zinc/RING finger domain, C3HC4 (zinc finger)"/>
    <property type="match status" value="1"/>
</dbReference>
<dbReference type="STRING" id="56216.A0A1A6H967"/>
<dbReference type="Pfam" id="PF02759">
    <property type="entry name" value="RUN"/>
    <property type="match status" value="1"/>
</dbReference>
<evidence type="ECO:0000256" key="3">
    <source>
        <dbReference type="ARBA" id="ARBA00022833"/>
    </source>
</evidence>
<dbReference type="InterPro" id="IPR013083">
    <property type="entry name" value="Znf_RING/FYVE/PHD"/>
</dbReference>
<dbReference type="GO" id="GO:0008270">
    <property type="term" value="F:zinc ion binding"/>
    <property type="evidence" value="ECO:0007669"/>
    <property type="project" value="UniProtKB-KW"/>
</dbReference>
<dbReference type="InterPro" id="IPR004012">
    <property type="entry name" value="Run_dom"/>
</dbReference>
<dbReference type="GO" id="GO:0005737">
    <property type="term" value="C:cytoplasm"/>
    <property type="evidence" value="ECO:0007669"/>
    <property type="project" value="TreeGrafter"/>
</dbReference>
<reference evidence="9 10" key="1">
    <citation type="submission" date="2016-06" db="EMBL/GenBank/DDBJ databases">
        <title>The Draft Genome Sequence and Annotation of the Desert Woodrat Neotoma lepida.</title>
        <authorList>
            <person name="Campbell M."/>
            <person name="Oakeson K.F."/>
            <person name="Yandell M."/>
            <person name="Halpert J.R."/>
            <person name="Dearing D."/>
        </authorList>
    </citation>
    <scope>NUCLEOTIDE SEQUENCE [LARGE SCALE GENOMIC DNA]</scope>
    <source>
        <strain evidence="9">417</strain>
        <tissue evidence="9">Liver</tissue>
    </source>
</reference>